<gene>
    <name evidence="1" type="ORF">MTUNDRAET4_0206</name>
</gene>
<dbReference type="AlphaFoldDB" id="A0A4U8Z7X4"/>
<accession>A0A4U8Z7X4</accession>
<reference evidence="1 2" key="1">
    <citation type="submission" date="2019-03" db="EMBL/GenBank/DDBJ databases">
        <authorList>
            <person name="Kox A.R. M."/>
        </authorList>
    </citation>
    <scope>NUCLEOTIDE SEQUENCE [LARGE SCALE GENOMIC DNA]</scope>
    <source>
        <strain evidence="1">MTUNDRAET4 annotated genome</strain>
        <plasmid evidence="2">3</plasmid>
    </source>
</reference>
<protein>
    <submittedName>
        <fullName evidence="1">Uncharacterized protein</fullName>
    </submittedName>
</protein>
<dbReference type="EMBL" id="LR536452">
    <property type="protein sequence ID" value="VFU17703.1"/>
    <property type="molecule type" value="Genomic_DNA"/>
</dbReference>
<name>A0A4U8Z7X4_METTU</name>
<keyword evidence="1" id="KW-0614">Plasmid</keyword>
<sequence length="118" mass="12292">MSRSLTVRAGGSSFPFRSQGVRFGVSHWPGAPAASVNAPLHAVPAAGGAPPLRAGATGLDDRANAAEKEGNMKLPSLIELLQLSRVELCDQLAQLTDAHLDIPEGLDERALSHALTFA</sequence>
<geneLocation type="plasmid" evidence="1 2">
    <name>3</name>
</geneLocation>
<evidence type="ECO:0000313" key="1">
    <source>
        <dbReference type="EMBL" id="VFU17703.1"/>
    </source>
</evidence>
<organism evidence="1 2">
    <name type="scientific">Methylocella tundrae</name>
    <dbReference type="NCBI Taxonomy" id="227605"/>
    <lineage>
        <taxon>Bacteria</taxon>
        <taxon>Pseudomonadati</taxon>
        <taxon>Pseudomonadota</taxon>
        <taxon>Alphaproteobacteria</taxon>
        <taxon>Hyphomicrobiales</taxon>
        <taxon>Beijerinckiaceae</taxon>
        <taxon>Methylocella</taxon>
    </lineage>
</organism>
<proteinExistence type="predicted"/>
<dbReference type="KEGG" id="mtun:MTUNDRAET4_0206.2"/>
<dbReference type="Proteomes" id="UP000294360">
    <property type="component" value="Plasmid 3"/>
</dbReference>
<evidence type="ECO:0000313" key="2">
    <source>
        <dbReference type="Proteomes" id="UP000294360"/>
    </source>
</evidence>